<evidence type="ECO:0000313" key="6">
    <source>
        <dbReference type="EMBL" id="ASJ73199.1"/>
    </source>
</evidence>
<dbReference type="GO" id="GO:0003677">
    <property type="term" value="F:DNA binding"/>
    <property type="evidence" value="ECO:0007669"/>
    <property type="project" value="UniProtKB-KW"/>
</dbReference>
<dbReference type="InterPro" id="IPR005119">
    <property type="entry name" value="LysR_subst-bd"/>
</dbReference>
<evidence type="ECO:0000256" key="2">
    <source>
        <dbReference type="ARBA" id="ARBA00023015"/>
    </source>
</evidence>
<sequence length="313" mass="33853">MESNKLRQIKMRHLSAFVETVRCGSLKAASERTFLTQPAISKTLKDLETILEVALMHRDRGGIELTREGAVFQHFAEQSLAALSHGLASLDALSAGTSSPLRIGALPSVAADLLPDVVLRFSELSPATPVTVEDGRIGALVDRLRSGDLDLVIGRMGRPETMTGLSFTQLYSEQVVFAVAADHPLAHAMAHECNLDALGSHRILYPPKGAAIRPLVDRFFITNGIGDWPNRLETVSSSFGRAMTLGPAAAIWIISKGVVARDIQAGRMVTLPIDTKTMAGPVGILARSEEDPTPTIRLFRQALLESRKSAEMR</sequence>
<dbReference type="GO" id="GO:0019619">
    <property type="term" value="P:3,4-dihydroxybenzoate catabolic process"/>
    <property type="evidence" value="ECO:0007669"/>
    <property type="project" value="InterPro"/>
</dbReference>
<reference evidence="6 7" key="1">
    <citation type="submission" date="2016-12" db="EMBL/GenBank/DDBJ databases">
        <authorList>
            <person name="Song W.-J."/>
            <person name="Kurnit D.M."/>
        </authorList>
    </citation>
    <scope>NUCLEOTIDE SEQUENCE [LARGE SCALE GENOMIC DNA]</scope>
    <source>
        <strain evidence="6 7">IMCC3135</strain>
    </source>
</reference>
<dbReference type="RefSeq" id="WP_088918430.1">
    <property type="nucleotide sequence ID" value="NZ_CP018632.1"/>
</dbReference>
<dbReference type="NCBIfam" id="TIGR02424">
    <property type="entry name" value="TF_pcaQ"/>
    <property type="match status" value="1"/>
</dbReference>
<dbReference type="SUPFAM" id="SSF53850">
    <property type="entry name" value="Periplasmic binding protein-like II"/>
    <property type="match status" value="1"/>
</dbReference>
<dbReference type="GO" id="GO:0045893">
    <property type="term" value="P:positive regulation of DNA-templated transcription"/>
    <property type="evidence" value="ECO:0007669"/>
    <property type="project" value="InterPro"/>
</dbReference>
<keyword evidence="4" id="KW-0804">Transcription</keyword>
<evidence type="ECO:0000256" key="1">
    <source>
        <dbReference type="ARBA" id="ARBA00009437"/>
    </source>
</evidence>
<protein>
    <submittedName>
        <fullName evidence="6">HTH-type transcriptional regulator GbpR</fullName>
    </submittedName>
</protein>
<evidence type="ECO:0000259" key="5">
    <source>
        <dbReference type="PROSITE" id="PS50931"/>
    </source>
</evidence>
<dbReference type="OrthoDB" id="9814165at2"/>
<name>A0A2Z2NPK8_9GAMM</name>
<dbReference type="Gene3D" id="3.40.190.10">
    <property type="entry name" value="Periplasmic binding protein-like II"/>
    <property type="match status" value="2"/>
</dbReference>
<feature type="domain" description="HTH lysR-type" evidence="5">
    <location>
        <begin position="9"/>
        <end position="66"/>
    </location>
</feature>
<dbReference type="AlphaFoldDB" id="A0A2Z2NPK8"/>
<comment type="similarity">
    <text evidence="1">Belongs to the LysR transcriptional regulatory family.</text>
</comment>
<dbReference type="GO" id="GO:0003700">
    <property type="term" value="F:DNA-binding transcription factor activity"/>
    <property type="evidence" value="ECO:0007669"/>
    <property type="project" value="InterPro"/>
</dbReference>
<accession>A0A2Z2NPK8</accession>
<keyword evidence="2" id="KW-0805">Transcription regulation</keyword>
<dbReference type="InterPro" id="IPR036388">
    <property type="entry name" value="WH-like_DNA-bd_sf"/>
</dbReference>
<dbReference type="GO" id="GO:0005829">
    <property type="term" value="C:cytosol"/>
    <property type="evidence" value="ECO:0007669"/>
    <property type="project" value="TreeGrafter"/>
</dbReference>
<dbReference type="Pfam" id="PF03466">
    <property type="entry name" value="LysR_substrate"/>
    <property type="match status" value="1"/>
</dbReference>
<dbReference type="EMBL" id="CP018632">
    <property type="protein sequence ID" value="ASJ73199.1"/>
    <property type="molecule type" value="Genomic_DNA"/>
</dbReference>
<keyword evidence="3" id="KW-0238">DNA-binding</keyword>
<dbReference type="InterPro" id="IPR012787">
    <property type="entry name" value="TF_PcaQ"/>
</dbReference>
<dbReference type="PROSITE" id="PS50931">
    <property type="entry name" value="HTH_LYSR"/>
    <property type="match status" value="1"/>
</dbReference>
<evidence type="ECO:0000256" key="3">
    <source>
        <dbReference type="ARBA" id="ARBA00023125"/>
    </source>
</evidence>
<gene>
    <name evidence="6" type="primary">gbpR</name>
    <name evidence="6" type="ORF">IMCC3135_15585</name>
</gene>
<proteinExistence type="inferred from homology"/>
<evidence type="ECO:0000313" key="7">
    <source>
        <dbReference type="Proteomes" id="UP000250079"/>
    </source>
</evidence>
<dbReference type="Proteomes" id="UP000250079">
    <property type="component" value="Chromosome"/>
</dbReference>
<keyword evidence="7" id="KW-1185">Reference proteome</keyword>
<dbReference type="PANTHER" id="PTHR30419:SF8">
    <property type="entry name" value="NITROGEN ASSIMILATION TRANSCRIPTIONAL ACTIVATOR-RELATED"/>
    <property type="match status" value="1"/>
</dbReference>
<dbReference type="Pfam" id="PF00126">
    <property type="entry name" value="HTH_1"/>
    <property type="match status" value="1"/>
</dbReference>
<dbReference type="PANTHER" id="PTHR30419">
    <property type="entry name" value="HTH-TYPE TRANSCRIPTIONAL REGULATOR YBHD"/>
    <property type="match status" value="1"/>
</dbReference>
<dbReference type="InterPro" id="IPR036390">
    <property type="entry name" value="WH_DNA-bd_sf"/>
</dbReference>
<dbReference type="InterPro" id="IPR050950">
    <property type="entry name" value="HTH-type_LysR_regulators"/>
</dbReference>
<dbReference type="KEGG" id="gai:IMCC3135_15585"/>
<organism evidence="6 7">
    <name type="scientific">Granulosicoccus antarcticus IMCC3135</name>
    <dbReference type="NCBI Taxonomy" id="1192854"/>
    <lineage>
        <taxon>Bacteria</taxon>
        <taxon>Pseudomonadati</taxon>
        <taxon>Pseudomonadota</taxon>
        <taxon>Gammaproteobacteria</taxon>
        <taxon>Chromatiales</taxon>
        <taxon>Granulosicoccaceae</taxon>
        <taxon>Granulosicoccus</taxon>
    </lineage>
</organism>
<evidence type="ECO:0000256" key="4">
    <source>
        <dbReference type="ARBA" id="ARBA00023163"/>
    </source>
</evidence>
<dbReference type="SUPFAM" id="SSF46785">
    <property type="entry name" value="Winged helix' DNA-binding domain"/>
    <property type="match status" value="1"/>
</dbReference>
<dbReference type="Gene3D" id="1.10.10.10">
    <property type="entry name" value="Winged helix-like DNA-binding domain superfamily/Winged helix DNA-binding domain"/>
    <property type="match status" value="1"/>
</dbReference>
<dbReference type="InterPro" id="IPR000847">
    <property type="entry name" value="LysR_HTH_N"/>
</dbReference>